<dbReference type="STRING" id="35525.A0A162NXN3"/>
<dbReference type="InterPro" id="IPR012674">
    <property type="entry name" value="Calycin"/>
</dbReference>
<gene>
    <name evidence="3" type="ORF">APZ42_014825</name>
</gene>
<keyword evidence="2" id="KW-0446">Lipid-binding</keyword>
<evidence type="ECO:0000313" key="3">
    <source>
        <dbReference type="EMBL" id="KZS18354.1"/>
    </source>
</evidence>
<keyword evidence="4" id="KW-1185">Reference proteome</keyword>
<dbReference type="OrthoDB" id="354351at2759"/>
<reference evidence="3 4" key="1">
    <citation type="submission" date="2016-03" db="EMBL/GenBank/DDBJ databases">
        <title>EvidentialGene: Evidence-directed Construction of Genes on Genomes.</title>
        <authorList>
            <person name="Gilbert D.G."/>
            <person name="Choi J.-H."/>
            <person name="Mockaitis K."/>
            <person name="Colbourne J."/>
            <person name="Pfrender M."/>
        </authorList>
    </citation>
    <scope>NUCLEOTIDE SEQUENCE [LARGE SCALE GENOMIC DNA]</scope>
    <source>
        <strain evidence="3 4">Xinb3</strain>
        <tissue evidence="3">Complete organism</tissue>
    </source>
</reference>
<accession>A0A162NXN3</accession>
<dbReference type="Proteomes" id="UP000076858">
    <property type="component" value="Unassembled WGS sequence"/>
</dbReference>
<dbReference type="SUPFAM" id="SSF50814">
    <property type="entry name" value="Lipocalins"/>
    <property type="match status" value="1"/>
</dbReference>
<dbReference type="CDD" id="cd00742">
    <property type="entry name" value="FABP"/>
    <property type="match status" value="1"/>
</dbReference>
<dbReference type="EMBL" id="LRGB01000512">
    <property type="protein sequence ID" value="KZS18354.1"/>
    <property type="molecule type" value="Genomic_DNA"/>
</dbReference>
<proteinExistence type="inferred from homology"/>
<name>A0A162NXN3_9CRUS</name>
<dbReference type="GO" id="GO:0008289">
    <property type="term" value="F:lipid binding"/>
    <property type="evidence" value="ECO:0007669"/>
    <property type="project" value="UniProtKB-KW"/>
</dbReference>
<comment type="caution">
    <text evidence="3">The sequence shown here is derived from an EMBL/GenBank/DDBJ whole genome shotgun (WGS) entry which is preliminary data.</text>
</comment>
<dbReference type="InterPro" id="IPR031259">
    <property type="entry name" value="ILBP"/>
</dbReference>
<dbReference type="PANTHER" id="PTHR11955">
    <property type="entry name" value="FATTY ACID BINDING PROTEIN"/>
    <property type="match status" value="1"/>
</dbReference>
<organism evidence="3 4">
    <name type="scientific">Daphnia magna</name>
    <dbReference type="NCBI Taxonomy" id="35525"/>
    <lineage>
        <taxon>Eukaryota</taxon>
        <taxon>Metazoa</taxon>
        <taxon>Ecdysozoa</taxon>
        <taxon>Arthropoda</taxon>
        <taxon>Crustacea</taxon>
        <taxon>Branchiopoda</taxon>
        <taxon>Diplostraca</taxon>
        <taxon>Cladocera</taxon>
        <taxon>Anomopoda</taxon>
        <taxon>Daphniidae</taxon>
        <taxon>Daphnia</taxon>
    </lineage>
</organism>
<protein>
    <submittedName>
        <fullName evidence="3">Gastrotropin</fullName>
    </submittedName>
</protein>
<evidence type="ECO:0000256" key="2">
    <source>
        <dbReference type="ARBA" id="ARBA00023121"/>
    </source>
</evidence>
<dbReference type="Pfam" id="PF14651">
    <property type="entry name" value="Lipocalin_7"/>
    <property type="match status" value="1"/>
</dbReference>
<dbReference type="Gene3D" id="2.40.128.20">
    <property type="match status" value="1"/>
</dbReference>
<evidence type="ECO:0000313" key="4">
    <source>
        <dbReference type="Proteomes" id="UP000076858"/>
    </source>
</evidence>
<dbReference type="PRINTS" id="PR00178">
    <property type="entry name" value="FATTYACIDBP"/>
</dbReference>
<dbReference type="InterPro" id="IPR000463">
    <property type="entry name" value="Fatty_acid-bd"/>
</dbReference>
<dbReference type="AlphaFoldDB" id="A0A162NXN3"/>
<evidence type="ECO:0000256" key="1">
    <source>
        <dbReference type="ARBA" id="ARBA00008390"/>
    </source>
</evidence>
<sequence>MVFETTGKFQLVIGDDDNYDKIMEAVGVPPEKRQKVRSLKPIAEFSHDGDQYKVTGSAEGFPERTKLFILDVEQEETTMDGRKVKSTYRRNGKNMVQTEVQENGMAIVYNREIKGDEMHVKITYGNLEANRVFKRL</sequence>
<comment type="similarity">
    <text evidence="1">Belongs to the calycin superfamily. Fatty-acid binding protein (FABP) family.</text>
</comment>